<dbReference type="InterPro" id="IPR044910">
    <property type="entry name" value="TM_1086_SG_dom"/>
</dbReference>
<evidence type="ECO:0000313" key="3">
    <source>
        <dbReference type="EMBL" id="SHI75480.1"/>
    </source>
</evidence>
<dbReference type="AlphaFoldDB" id="A0A1M6DQQ3"/>
<dbReference type="InterPro" id="IPR048399">
    <property type="entry name" value="DUF4438_C"/>
</dbReference>
<dbReference type="Gene3D" id="4.10.1180.10">
    <property type="entry name" value="tm1086 domain"/>
    <property type="match status" value="1"/>
</dbReference>
<gene>
    <name evidence="3" type="ORF">SAMN02745176_01234</name>
</gene>
<evidence type="ECO:0000313" key="4">
    <source>
        <dbReference type="Proteomes" id="UP000184442"/>
    </source>
</evidence>
<dbReference type="InterPro" id="IPR029433">
    <property type="entry name" value="DUF4438_N"/>
</dbReference>
<feature type="domain" description="DUF4438" evidence="1">
    <location>
        <begin position="27"/>
        <end position="159"/>
    </location>
</feature>
<evidence type="ECO:0008006" key="5">
    <source>
        <dbReference type="Google" id="ProtNLM"/>
    </source>
</evidence>
<dbReference type="OrthoDB" id="596789at2"/>
<proteinExistence type="predicted"/>
<organism evidence="3 4">
    <name type="scientific">Lutispora thermophila DSM 19022</name>
    <dbReference type="NCBI Taxonomy" id="1122184"/>
    <lineage>
        <taxon>Bacteria</taxon>
        <taxon>Bacillati</taxon>
        <taxon>Bacillota</taxon>
        <taxon>Clostridia</taxon>
        <taxon>Lutisporales</taxon>
        <taxon>Lutisporaceae</taxon>
        <taxon>Lutispora</taxon>
    </lineage>
</organism>
<dbReference type="Pfam" id="PF14505">
    <property type="entry name" value="DUF4438"/>
    <property type="match status" value="1"/>
</dbReference>
<sequence>MLKTNQDKLVMQSVQGKIHHPVSNYPYRISYLGEPRVLPATGGITYNVKVGDPAMGWAGDHVEPGVSIRNDNEGENGGLNLLSCIGNMAKVVSGDAKGALGYVTGKHGGVEHVLVYFKEEDLDKMSVDDKILIKAWGQGLELVDYPQVKIMNIDPELFNKLGIRERNGKLIVPIAAEVPAYLMGSGTGSTSAYSGDYDIMTSDDNVIREYGLDKLRFGDIVLIRDHDNGFGRTYSKNAVSIGVVIHSDCIKAGHGPGITTIMSCREPIIEGVKQDKANIADYLGI</sequence>
<protein>
    <recommendedName>
        <fullName evidence="5">DUF4438 domain-containing protein</fullName>
    </recommendedName>
</protein>
<dbReference type="STRING" id="1122184.SAMN02745176_01234"/>
<dbReference type="Proteomes" id="UP000184442">
    <property type="component" value="Unassembled WGS sequence"/>
</dbReference>
<dbReference type="InterPro" id="IPR044909">
    <property type="entry name" value="TM_1086_sf"/>
</dbReference>
<accession>A0A1M6DQQ3</accession>
<keyword evidence="4" id="KW-1185">Reference proteome</keyword>
<evidence type="ECO:0000259" key="2">
    <source>
        <dbReference type="Pfam" id="PF20999"/>
    </source>
</evidence>
<dbReference type="RefSeq" id="WP_073025364.1">
    <property type="nucleotide sequence ID" value="NZ_FQZS01000007.1"/>
</dbReference>
<dbReference type="Pfam" id="PF20999">
    <property type="entry name" value="DUF4438_C"/>
    <property type="match status" value="1"/>
</dbReference>
<dbReference type="Gene3D" id="2.102.30.10">
    <property type="entry name" value="tm1086 (SG structure) domain"/>
    <property type="match status" value="1"/>
</dbReference>
<dbReference type="Gene3D" id="2.40.10.170">
    <property type="match status" value="1"/>
</dbReference>
<evidence type="ECO:0000259" key="1">
    <source>
        <dbReference type="Pfam" id="PF14505"/>
    </source>
</evidence>
<dbReference type="EMBL" id="FQZS01000007">
    <property type="protein sequence ID" value="SHI75480.1"/>
    <property type="molecule type" value="Genomic_DNA"/>
</dbReference>
<reference evidence="3 4" key="1">
    <citation type="submission" date="2016-11" db="EMBL/GenBank/DDBJ databases">
        <authorList>
            <person name="Jaros S."/>
            <person name="Januszkiewicz K."/>
            <person name="Wedrychowicz H."/>
        </authorList>
    </citation>
    <scope>NUCLEOTIDE SEQUENCE [LARGE SCALE GENOMIC DNA]</scope>
    <source>
        <strain evidence="3 4">DSM 19022</strain>
    </source>
</reference>
<name>A0A1M6DQQ3_9FIRM</name>
<feature type="domain" description="DUF4438" evidence="2">
    <location>
        <begin position="160"/>
        <end position="283"/>
    </location>
</feature>